<feature type="region of interest" description="Disordered" evidence="1">
    <location>
        <begin position="240"/>
        <end position="264"/>
    </location>
</feature>
<gene>
    <name evidence="2" type="ORF">F2Q69_00003318</name>
</gene>
<dbReference type="GO" id="GO:0006355">
    <property type="term" value="P:regulation of DNA-templated transcription"/>
    <property type="evidence" value="ECO:0007669"/>
    <property type="project" value="InterPro"/>
</dbReference>
<evidence type="ECO:0000313" key="2">
    <source>
        <dbReference type="EMBL" id="KAF3506598.1"/>
    </source>
</evidence>
<sequence>MASPSDQTAEIIDGKAVAHTIRSEIADEVRHLSEKHGKIYNISIMDCYTGRNFEDFVVPNYQETSPSDDMWGGGWSMNSPDAAEKCFDYDRFNSQMGMRTSEEEEESKRSKAFYGASSLHEFEGIEQMDDMFLSSILEDVPGDVHRASSSNNSVGSSSMYGGREVPMFHCQAMPLKEEAPFTISDMSEENMLDSQYVDDELSSEELVLQDLQRASEKLTDETRKCFRDTFYRLARSSQEKLDSDNNTNSGEFHMQASRYDDYGDNTTRLSREEEIESETNSIDRAVANLTYNKMESNISNFPLPERVQ</sequence>
<evidence type="ECO:0000256" key="1">
    <source>
        <dbReference type="SAM" id="MobiDB-lite"/>
    </source>
</evidence>
<dbReference type="PANTHER" id="PTHR33334:SF9">
    <property type="entry name" value="PROTEIN LNK3"/>
    <property type="match status" value="1"/>
</dbReference>
<dbReference type="AlphaFoldDB" id="A0A8S9NND5"/>
<organism evidence="2 3">
    <name type="scientific">Brassica cretica</name>
    <name type="common">Mustard</name>
    <dbReference type="NCBI Taxonomy" id="69181"/>
    <lineage>
        <taxon>Eukaryota</taxon>
        <taxon>Viridiplantae</taxon>
        <taxon>Streptophyta</taxon>
        <taxon>Embryophyta</taxon>
        <taxon>Tracheophyta</taxon>
        <taxon>Spermatophyta</taxon>
        <taxon>Magnoliopsida</taxon>
        <taxon>eudicotyledons</taxon>
        <taxon>Gunneridae</taxon>
        <taxon>Pentapetalae</taxon>
        <taxon>rosids</taxon>
        <taxon>malvids</taxon>
        <taxon>Brassicales</taxon>
        <taxon>Brassicaceae</taxon>
        <taxon>Brassiceae</taxon>
        <taxon>Brassica</taxon>
    </lineage>
</organism>
<dbReference type="InterPro" id="IPR039928">
    <property type="entry name" value="LNK"/>
</dbReference>
<dbReference type="EMBL" id="QGKX02001521">
    <property type="protein sequence ID" value="KAF3506598.1"/>
    <property type="molecule type" value="Genomic_DNA"/>
</dbReference>
<dbReference type="Proteomes" id="UP000712600">
    <property type="component" value="Unassembled WGS sequence"/>
</dbReference>
<dbReference type="GO" id="GO:0007623">
    <property type="term" value="P:circadian rhythm"/>
    <property type="evidence" value="ECO:0007669"/>
    <property type="project" value="InterPro"/>
</dbReference>
<name>A0A8S9NND5_BRACR</name>
<dbReference type="PANTHER" id="PTHR33334">
    <property type="entry name" value="PROTEIN LNK1"/>
    <property type="match status" value="1"/>
</dbReference>
<accession>A0A8S9NND5</accession>
<protein>
    <submittedName>
        <fullName evidence="2">Uncharacterized protein</fullName>
    </submittedName>
</protein>
<evidence type="ECO:0000313" key="3">
    <source>
        <dbReference type="Proteomes" id="UP000712600"/>
    </source>
</evidence>
<proteinExistence type="predicted"/>
<reference evidence="2" key="1">
    <citation type="submission" date="2019-12" db="EMBL/GenBank/DDBJ databases">
        <title>Genome sequencing and annotation of Brassica cretica.</title>
        <authorList>
            <person name="Studholme D.J."/>
            <person name="Sarris P."/>
        </authorList>
    </citation>
    <scope>NUCLEOTIDE SEQUENCE</scope>
    <source>
        <strain evidence="2">PFS-109/04</strain>
        <tissue evidence="2">Leaf</tissue>
    </source>
</reference>
<comment type="caution">
    <text evidence="2">The sequence shown here is derived from an EMBL/GenBank/DDBJ whole genome shotgun (WGS) entry which is preliminary data.</text>
</comment>